<name>A0A168AEV5_9HYPO</name>
<keyword evidence="2" id="KW-1185">Reference proteome</keyword>
<dbReference type="STRING" id="1081102.A0A168AEV5"/>
<protein>
    <submittedName>
        <fullName evidence="1">Protein kinase domain-containing protein</fullName>
    </submittedName>
</protein>
<gene>
    <name evidence="1" type="ORF">SPI_00843</name>
</gene>
<keyword evidence="1" id="KW-0418">Kinase</keyword>
<dbReference type="InterPro" id="IPR011009">
    <property type="entry name" value="Kinase-like_dom_sf"/>
</dbReference>
<dbReference type="AlphaFoldDB" id="A0A168AEV5"/>
<dbReference type="EMBL" id="AZHD01000001">
    <property type="protein sequence ID" value="OAA68648.1"/>
    <property type="molecule type" value="Genomic_DNA"/>
</dbReference>
<organism evidence="1 2">
    <name type="scientific">Niveomyces insectorum RCEF 264</name>
    <dbReference type="NCBI Taxonomy" id="1081102"/>
    <lineage>
        <taxon>Eukaryota</taxon>
        <taxon>Fungi</taxon>
        <taxon>Dikarya</taxon>
        <taxon>Ascomycota</taxon>
        <taxon>Pezizomycotina</taxon>
        <taxon>Sordariomycetes</taxon>
        <taxon>Hypocreomycetidae</taxon>
        <taxon>Hypocreales</taxon>
        <taxon>Cordycipitaceae</taxon>
        <taxon>Niveomyces</taxon>
    </lineage>
</organism>
<evidence type="ECO:0000313" key="2">
    <source>
        <dbReference type="Proteomes" id="UP000076874"/>
    </source>
</evidence>
<evidence type="ECO:0000313" key="1">
    <source>
        <dbReference type="EMBL" id="OAA68648.1"/>
    </source>
</evidence>
<keyword evidence="1" id="KW-0808">Transferase</keyword>
<dbReference type="Gene3D" id="1.10.510.10">
    <property type="entry name" value="Transferase(Phosphotransferase) domain 1"/>
    <property type="match status" value="1"/>
</dbReference>
<comment type="caution">
    <text evidence="1">The sequence shown here is derived from an EMBL/GenBank/DDBJ whole genome shotgun (WGS) entry which is preliminary data.</text>
</comment>
<reference evidence="1 2" key="1">
    <citation type="journal article" date="2016" name="Genome Biol. Evol.">
        <title>Divergent and convergent evolution of fungal pathogenicity.</title>
        <authorList>
            <person name="Shang Y."/>
            <person name="Xiao G."/>
            <person name="Zheng P."/>
            <person name="Cen K."/>
            <person name="Zhan S."/>
            <person name="Wang C."/>
        </authorList>
    </citation>
    <scope>NUCLEOTIDE SEQUENCE [LARGE SCALE GENOMIC DNA]</scope>
    <source>
        <strain evidence="1 2">RCEF 264</strain>
    </source>
</reference>
<proteinExistence type="predicted"/>
<dbReference type="Proteomes" id="UP000076874">
    <property type="component" value="Unassembled WGS sequence"/>
</dbReference>
<sequence length="260" mass="29418">MKGFTWTYASLSDYYVRSGRDARNLNPAIQAVLTACPGSGIFGRGANSVLIEATSGIVTKVDLEEKHDDPEEDQLHREQEVLDLLNQQDPPCPFLNILVDDHDRLRLIDFGYTVRIGARLDVGYEPYVRQGRWREKGTGQFGRAGPGTEQFALASVFWYMVRGSEAYGEVDFVTKVNRMIEGQVPDTDPDDPVDCIIGRCWQEHYARVADLVEDIKTLPGAESHVEEALAQRKDRESRNKKTCEELYSKIQAAMQDETER</sequence>
<dbReference type="OrthoDB" id="4062651at2759"/>
<dbReference type="GO" id="GO:0016301">
    <property type="term" value="F:kinase activity"/>
    <property type="evidence" value="ECO:0007669"/>
    <property type="project" value="UniProtKB-KW"/>
</dbReference>
<dbReference type="SUPFAM" id="SSF56112">
    <property type="entry name" value="Protein kinase-like (PK-like)"/>
    <property type="match status" value="1"/>
</dbReference>
<accession>A0A168AEV5</accession>